<evidence type="ECO:0000313" key="1">
    <source>
        <dbReference type="EMBL" id="KAJ8896833.1"/>
    </source>
</evidence>
<comment type="caution">
    <text evidence="1">The sequence shown here is derived from an EMBL/GenBank/DDBJ whole genome shotgun (WGS) entry which is preliminary data.</text>
</comment>
<proteinExistence type="predicted"/>
<name>A0ABQ9IJG4_9NEOP</name>
<evidence type="ECO:0000313" key="2">
    <source>
        <dbReference type="Proteomes" id="UP001159363"/>
    </source>
</evidence>
<sequence length="79" mass="9000">MEVFKDLETSWTIGGPSSHINHAEIKLQSLMDHTVIRLCKQSVLVKLDCDGVEQNKYKQTFSEENCSEEILFSISMVPI</sequence>
<gene>
    <name evidence="1" type="ORF">PR048_002179</name>
</gene>
<reference evidence="1 2" key="1">
    <citation type="submission" date="2023-02" db="EMBL/GenBank/DDBJ databases">
        <title>LHISI_Scaffold_Assembly.</title>
        <authorList>
            <person name="Stuart O.P."/>
            <person name="Cleave R."/>
            <person name="Magrath M.J.L."/>
            <person name="Mikheyev A.S."/>
        </authorList>
    </citation>
    <scope>NUCLEOTIDE SEQUENCE [LARGE SCALE GENOMIC DNA]</scope>
    <source>
        <strain evidence="1">Daus_M_001</strain>
        <tissue evidence="1">Leg muscle</tissue>
    </source>
</reference>
<keyword evidence="2" id="KW-1185">Reference proteome</keyword>
<protein>
    <submittedName>
        <fullName evidence="1">Uncharacterized protein</fullName>
    </submittedName>
</protein>
<dbReference type="EMBL" id="JARBHB010000001">
    <property type="protein sequence ID" value="KAJ8896833.1"/>
    <property type="molecule type" value="Genomic_DNA"/>
</dbReference>
<organism evidence="1 2">
    <name type="scientific">Dryococelus australis</name>
    <dbReference type="NCBI Taxonomy" id="614101"/>
    <lineage>
        <taxon>Eukaryota</taxon>
        <taxon>Metazoa</taxon>
        <taxon>Ecdysozoa</taxon>
        <taxon>Arthropoda</taxon>
        <taxon>Hexapoda</taxon>
        <taxon>Insecta</taxon>
        <taxon>Pterygota</taxon>
        <taxon>Neoptera</taxon>
        <taxon>Polyneoptera</taxon>
        <taxon>Phasmatodea</taxon>
        <taxon>Verophasmatodea</taxon>
        <taxon>Anareolatae</taxon>
        <taxon>Phasmatidae</taxon>
        <taxon>Eurycanthinae</taxon>
        <taxon>Dryococelus</taxon>
    </lineage>
</organism>
<dbReference type="Proteomes" id="UP001159363">
    <property type="component" value="Chromosome 1"/>
</dbReference>
<accession>A0ABQ9IJG4</accession>